<dbReference type="GO" id="GO:0045944">
    <property type="term" value="P:positive regulation of transcription by RNA polymerase II"/>
    <property type="evidence" value="ECO:0007669"/>
    <property type="project" value="InterPro"/>
</dbReference>
<name>A0A9Q3JPJ6_9BASI</name>
<proteinExistence type="predicted"/>
<dbReference type="GO" id="GO:0010106">
    <property type="term" value="P:cellular response to iron ion starvation"/>
    <property type="evidence" value="ECO:0007669"/>
    <property type="project" value="InterPro"/>
</dbReference>
<dbReference type="Proteomes" id="UP000765509">
    <property type="component" value="Unassembled WGS sequence"/>
</dbReference>
<sequence length="157" mass="18092">LVTGLGPHIPTKISSKTLTSRNIYCPFRLSARKYVNSTTWTLEVTNPEHSHDATENIMAHPALRKFNEQETFQITQMSESLLIQRHIQAQFCSQREAYRPVIPQDINNQVKKIKKYKLQCRRPIYVLVETLKEENLGGPLQEMLRDTSTPCLSLTPL</sequence>
<reference evidence="1" key="1">
    <citation type="submission" date="2021-03" db="EMBL/GenBank/DDBJ databases">
        <title>Draft genome sequence of rust myrtle Austropuccinia psidii MF-1, a brazilian biotype.</title>
        <authorList>
            <person name="Quecine M.C."/>
            <person name="Pachon D.M.R."/>
            <person name="Bonatelli M.L."/>
            <person name="Correr F.H."/>
            <person name="Franceschini L.M."/>
            <person name="Leite T.F."/>
            <person name="Margarido G.R.A."/>
            <person name="Almeida C.A."/>
            <person name="Ferrarezi J.A."/>
            <person name="Labate C.A."/>
        </authorList>
    </citation>
    <scope>NUCLEOTIDE SEQUENCE</scope>
    <source>
        <strain evidence="1">MF-1</strain>
    </source>
</reference>
<dbReference type="GO" id="GO:0000981">
    <property type="term" value="F:DNA-binding transcription factor activity, RNA polymerase II-specific"/>
    <property type="evidence" value="ECO:0007669"/>
    <property type="project" value="InterPro"/>
</dbReference>
<feature type="non-terminal residue" evidence="1">
    <location>
        <position position="1"/>
    </location>
</feature>
<evidence type="ECO:0000313" key="1">
    <source>
        <dbReference type="EMBL" id="MBW0567225.1"/>
    </source>
</evidence>
<dbReference type="InterPro" id="IPR014842">
    <property type="entry name" value="AFT"/>
</dbReference>
<accession>A0A9Q3JPJ6</accession>
<dbReference type="EMBL" id="AVOT02080439">
    <property type="protein sequence ID" value="MBW0567225.1"/>
    <property type="molecule type" value="Genomic_DNA"/>
</dbReference>
<dbReference type="AlphaFoldDB" id="A0A9Q3JPJ6"/>
<dbReference type="OrthoDB" id="3356549at2759"/>
<protein>
    <submittedName>
        <fullName evidence="1">Uncharacterized protein</fullName>
    </submittedName>
</protein>
<evidence type="ECO:0000313" key="2">
    <source>
        <dbReference type="Proteomes" id="UP000765509"/>
    </source>
</evidence>
<keyword evidence="2" id="KW-1185">Reference proteome</keyword>
<comment type="caution">
    <text evidence="1">The sequence shown here is derived from an EMBL/GenBank/DDBJ whole genome shotgun (WGS) entry which is preliminary data.</text>
</comment>
<gene>
    <name evidence="1" type="ORF">O181_106940</name>
</gene>
<organism evidence="1 2">
    <name type="scientific">Austropuccinia psidii MF-1</name>
    <dbReference type="NCBI Taxonomy" id="1389203"/>
    <lineage>
        <taxon>Eukaryota</taxon>
        <taxon>Fungi</taxon>
        <taxon>Dikarya</taxon>
        <taxon>Basidiomycota</taxon>
        <taxon>Pucciniomycotina</taxon>
        <taxon>Pucciniomycetes</taxon>
        <taxon>Pucciniales</taxon>
        <taxon>Sphaerophragmiaceae</taxon>
        <taxon>Austropuccinia</taxon>
    </lineage>
</organism>
<dbReference type="Pfam" id="PF08731">
    <property type="entry name" value="AFT"/>
    <property type="match status" value="1"/>
</dbReference>